<evidence type="ECO:0000259" key="14">
    <source>
        <dbReference type="PROSITE" id="PS50003"/>
    </source>
</evidence>
<dbReference type="PROSITE" id="PS50003">
    <property type="entry name" value="PH_DOMAIN"/>
    <property type="match status" value="1"/>
</dbReference>
<dbReference type="SUPFAM" id="SSF47576">
    <property type="entry name" value="Calponin-homology domain, CH-domain"/>
    <property type="match status" value="1"/>
</dbReference>
<dbReference type="InterPro" id="IPR018159">
    <property type="entry name" value="Spectrin/alpha-actinin"/>
</dbReference>
<evidence type="ECO:0000256" key="4">
    <source>
        <dbReference type="ARBA" id="ARBA00022490"/>
    </source>
</evidence>
<feature type="compositionally biased region" description="Low complexity" evidence="13">
    <location>
        <begin position="2314"/>
        <end position="2328"/>
    </location>
</feature>
<evidence type="ECO:0000256" key="5">
    <source>
        <dbReference type="ARBA" id="ARBA00022553"/>
    </source>
</evidence>
<evidence type="ECO:0000256" key="6">
    <source>
        <dbReference type="ARBA" id="ARBA00022737"/>
    </source>
</evidence>
<keyword evidence="17" id="KW-1185">Reference proteome</keyword>
<dbReference type="GO" id="GO:0008091">
    <property type="term" value="C:spectrin"/>
    <property type="evidence" value="ECO:0007669"/>
    <property type="project" value="InterPro"/>
</dbReference>
<dbReference type="InterPro" id="IPR041681">
    <property type="entry name" value="PH_9"/>
</dbReference>
<keyword evidence="8 11" id="KW-0009">Actin-binding</keyword>
<dbReference type="SMART" id="SM00233">
    <property type="entry name" value="PH"/>
    <property type="match status" value="1"/>
</dbReference>
<dbReference type="Proteomes" id="UP000812440">
    <property type="component" value="Chromosome 8_10"/>
</dbReference>
<feature type="coiled-coil region" evidence="12">
    <location>
        <begin position="455"/>
        <end position="489"/>
    </location>
</feature>
<comment type="function">
    <text evidence="10">Probably plays an important role in neuronal membrane skeleton.</text>
</comment>
<feature type="compositionally biased region" description="Basic and acidic residues" evidence="13">
    <location>
        <begin position="2329"/>
        <end position="2339"/>
    </location>
</feature>
<dbReference type="InterPro" id="IPR036872">
    <property type="entry name" value="CH_dom_sf"/>
</dbReference>
<dbReference type="Gene3D" id="1.10.418.10">
    <property type="entry name" value="Calponin-like domain"/>
    <property type="match status" value="2"/>
</dbReference>
<dbReference type="SMART" id="SM00150">
    <property type="entry name" value="SPEC"/>
    <property type="match status" value="17"/>
</dbReference>
<gene>
    <name evidence="16" type="ORF">GDO86_016232</name>
</gene>
<keyword evidence="12" id="KW-0175">Coiled coil</keyword>
<evidence type="ECO:0000259" key="15">
    <source>
        <dbReference type="PROSITE" id="PS50021"/>
    </source>
</evidence>
<dbReference type="Pfam" id="PF00307">
    <property type="entry name" value="CH"/>
    <property type="match status" value="2"/>
</dbReference>
<dbReference type="FunFam" id="1.20.58.60:FF:000011">
    <property type="entry name" value="Spectrin beta chain"/>
    <property type="match status" value="1"/>
</dbReference>
<dbReference type="InterPro" id="IPR001589">
    <property type="entry name" value="Actinin_actin-bd_CS"/>
</dbReference>
<dbReference type="PROSITE" id="PS00019">
    <property type="entry name" value="ACTININ_1"/>
    <property type="match status" value="1"/>
</dbReference>
<dbReference type="GO" id="GO:0005543">
    <property type="term" value="F:phospholipid binding"/>
    <property type="evidence" value="ECO:0007669"/>
    <property type="project" value="InterPro"/>
</dbReference>
<evidence type="ECO:0000256" key="13">
    <source>
        <dbReference type="SAM" id="MobiDB-lite"/>
    </source>
</evidence>
<dbReference type="PROSITE" id="PS50021">
    <property type="entry name" value="CH"/>
    <property type="match status" value="2"/>
</dbReference>
<dbReference type="SUPFAM" id="SSF50729">
    <property type="entry name" value="PH domain-like"/>
    <property type="match status" value="1"/>
</dbReference>
<dbReference type="GO" id="GO:0016020">
    <property type="term" value="C:membrane"/>
    <property type="evidence" value="ECO:0007669"/>
    <property type="project" value="UniProtKB-ARBA"/>
</dbReference>
<dbReference type="GO" id="GO:0016192">
    <property type="term" value="P:vesicle-mediated transport"/>
    <property type="evidence" value="ECO:0007669"/>
    <property type="project" value="UniProtKB-ARBA"/>
</dbReference>
<evidence type="ECO:0000313" key="17">
    <source>
        <dbReference type="Proteomes" id="UP000812440"/>
    </source>
</evidence>
<evidence type="ECO:0000256" key="7">
    <source>
        <dbReference type="ARBA" id="ARBA00022990"/>
    </source>
</evidence>
<dbReference type="CDD" id="cd00176">
    <property type="entry name" value="SPEC"/>
    <property type="match status" value="9"/>
</dbReference>
<dbReference type="PANTHER" id="PTHR11915">
    <property type="entry name" value="SPECTRIN/FILAMIN RELATED CYTOSKELETAL PROTEIN"/>
    <property type="match status" value="1"/>
</dbReference>
<feature type="compositionally biased region" description="Basic and acidic residues" evidence="13">
    <location>
        <begin position="2107"/>
        <end position="2127"/>
    </location>
</feature>
<dbReference type="FunFam" id="1.20.58.60:FF:000106">
    <property type="entry name" value="Spectrin beta chain"/>
    <property type="match status" value="1"/>
</dbReference>
<dbReference type="FunFam" id="1.20.58.60:FF:000059">
    <property type="entry name" value="Spectrin beta chain"/>
    <property type="match status" value="1"/>
</dbReference>
<organism evidence="16 17">
    <name type="scientific">Hymenochirus boettgeri</name>
    <name type="common">Congo dwarf clawed frog</name>
    <dbReference type="NCBI Taxonomy" id="247094"/>
    <lineage>
        <taxon>Eukaryota</taxon>
        <taxon>Metazoa</taxon>
        <taxon>Chordata</taxon>
        <taxon>Craniata</taxon>
        <taxon>Vertebrata</taxon>
        <taxon>Euteleostomi</taxon>
        <taxon>Amphibia</taxon>
        <taxon>Batrachia</taxon>
        <taxon>Anura</taxon>
        <taxon>Pipoidea</taxon>
        <taxon>Pipidae</taxon>
        <taxon>Pipinae</taxon>
        <taxon>Hymenochirus</taxon>
    </lineage>
</organism>
<protein>
    <recommendedName>
        <fullName evidence="11">Spectrin beta chain</fullName>
    </recommendedName>
</protein>
<dbReference type="SMART" id="SM00033">
    <property type="entry name" value="CH"/>
    <property type="match status" value="2"/>
</dbReference>
<dbReference type="FunFam" id="1.20.58.60:FF:000083">
    <property type="entry name" value="Spectrin beta chain"/>
    <property type="match status" value="1"/>
</dbReference>
<evidence type="ECO:0000256" key="1">
    <source>
        <dbReference type="ARBA" id="ARBA00004245"/>
    </source>
</evidence>
<evidence type="ECO:0000313" key="16">
    <source>
        <dbReference type="EMBL" id="KAG8449507.1"/>
    </source>
</evidence>
<evidence type="ECO:0000256" key="11">
    <source>
        <dbReference type="PIRNR" id="PIRNR002297"/>
    </source>
</evidence>
<dbReference type="Pfam" id="PF00435">
    <property type="entry name" value="Spectrin"/>
    <property type="match status" value="17"/>
</dbReference>
<dbReference type="EMBL" id="JAACNH010000003">
    <property type="protein sequence ID" value="KAG8449507.1"/>
    <property type="molecule type" value="Genomic_DNA"/>
</dbReference>
<feature type="region of interest" description="Disordered" evidence="13">
    <location>
        <begin position="2313"/>
        <end position="2346"/>
    </location>
</feature>
<evidence type="ECO:0000256" key="8">
    <source>
        <dbReference type="ARBA" id="ARBA00023203"/>
    </source>
</evidence>
<feature type="domain" description="Calponin-homology (CH)" evidence="15">
    <location>
        <begin position="53"/>
        <end position="157"/>
    </location>
</feature>
<dbReference type="FunFam" id="1.20.58.60:FF:000018">
    <property type="entry name" value="Spectrin beta chain"/>
    <property type="match status" value="1"/>
</dbReference>
<keyword evidence="3 11" id="KW-0117">Actin capping</keyword>
<dbReference type="FunFam" id="1.20.58.60:FF:000019">
    <property type="entry name" value="Spectrin beta chain"/>
    <property type="match status" value="1"/>
</dbReference>
<name>A0A8T2K276_9PIPI</name>
<feature type="coiled-coil region" evidence="12">
    <location>
        <begin position="670"/>
        <end position="697"/>
    </location>
</feature>
<keyword evidence="6" id="KW-0677">Repeat</keyword>
<dbReference type="SUPFAM" id="SSF46966">
    <property type="entry name" value="Spectrin repeat"/>
    <property type="match status" value="14"/>
</dbReference>
<dbReference type="InterPro" id="IPR001849">
    <property type="entry name" value="PH_domain"/>
</dbReference>
<accession>A0A8T2K276</accession>
<feature type="compositionally biased region" description="Basic and acidic residues" evidence="13">
    <location>
        <begin position="2143"/>
        <end position="2153"/>
    </location>
</feature>
<dbReference type="FunFam" id="1.10.418.10:FF:000004">
    <property type="entry name" value="Spectrin beta chain"/>
    <property type="match status" value="1"/>
</dbReference>
<dbReference type="FunFam" id="1.20.58.60:FF:000020">
    <property type="entry name" value="Spectrin alpha chain, non-erythrocytic 1"/>
    <property type="match status" value="1"/>
</dbReference>
<dbReference type="PRINTS" id="PR00683">
    <property type="entry name" value="SPECTRINPH"/>
</dbReference>
<dbReference type="Gene3D" id="2.30.29.30">
    <property type="entry name" value="Pleckstrin-homology domain (PH domain)/Phosphotyrosine-binding domain (PTB)"/>
    <property type="match status" value="1"/>
</dbReference>
<dbReference type="GO" id="GO:0051693">
    <property type="term" value="P:actin filament capping"/>
    <property type="evidence" value="ECO:0007669"/>
    <property type="project" value="UniProtKB-UniRule"/>
</dbReference>
<dbReference type="CDD" id="cd10571">
    <property type="entry name" value="PH_beta_spectrin"/>
    <property type="match status" value="1"/>
</dbReference>
<evidence type="ECO:0000256" key="9">
    <source>
        <dbReference type="ARBA" id="ARBA00023212"/>
    </source>
</evidence>
<dbReference type="GO" id="GO:0005200">
    <property type="term" value="F:structural constituent of cytoskeleton"/>
    <property type="evidence" value="ECO:0007669"/>
    <property type="project" value="UniProtKB-UniRule"/>
</dbReference>
<dbReference type="Gene3D" id="1.20.58.60">
    <property type="match status" value="12"/>
</dbReference>
<dbReference type="Pfam" id="PF15410">
    <property type="entry name" value="PH_9"/>
    <property type="match status" value="1"/>
</dbReference>
<dbReference type="InterPro" id="IPR016343">
    <property type="entry name" value="Spectrin_bsu"/>
</dbReference>
<dbReference type="OrthoDB" id="5865767at2759"/>
<comment type="similarity">
    <text evidence="2 11">Belongs to the spectrin family.</text>
</comment>
<feature type="coiled-coil region" evidence="12">
    <location>
        <begin position="1313"/>
        <end position="1340"/>
    </location>
</feature>
<comment type="caution">
    <text evidence="16">The sequence shown here is derived from an EMBL/GenBank/DDBJ whole genome shotgun (WGS) entry which is preliminary data.</text>
</comment>
<keyword evidence="4 11" id="KW-0963">Cytoplasm</keyword>
<evidence type="ECO:0000256" key="2">
    <source>
        <dbReference type="ARBA" id="ARBA00006826"/>
    </source>
</evidence>
<evidence type="ECO:0000256" key="12">
    <source>
        <dbReference type="SAM" id="Coils"/>
    </source>
</evidence>
<dbReference type="FunFam" id="1.20.58.60:FF:000033">
    <property type="entry name" value="Spectrin beta chain"/>
    <property type="match status" value="1"/>
</dbReference>
<keyword evidence="7" id="KW-0007">Acetylation</keyword>
<evidence type="ECO:0000256" key="10">
    <source>
        <dbReference type="ARBA" id="ARBA00054264"/>
    </source>
</evidence>
<proteinExistence type="inferred from homology"/>
<keyword evidence="9 11" id="KW-0206">Cytoskeleton</keyword>
<feature type="region of interest" description="Disordered" evidence="13">
    <location>
        <begin position="2107"/>
        <end position="2153"/>
    </location>
</feature>
<dbReference type="InterPro" id="IPR011993">
    <property type="entry name" value="PH-like_dom_sf"/>
</dbReference>
<dbReference type="FunFam" id="1.10.418.10:FF:000003">
    <property type="entry name" value="Spectrin beta chain"/>
    <property type="match status" value="1"/>
</dbReference>
<evidence type="ECO:0000256" key="3">
    <source>
        <dbReference type="ARBA" id="ARBA00022467"/>
    </source>
</evidence>
<dbReference type="InterPro" id="IPR002017">
    <property type="entry name" value="Spectrin_repeat"/>
</dbReference>
<keyword evidence="5" id="KW-0597">Phosphoprotein</keyword>
<dbReference type="InterPro" id="IPR001605">
    <property type="entry name" value="PH_dom-spectrin-type"/>
</dbReference>
<dbReference type="FunFam" id="2.30.29.30:FF:000024">
    <property type="entry name" value="Spectrin beta chain"/>
    <property type="match status" value="1"/>
</dbReference>
<reference evidence="16" key="1">
    <citation type="thesis" date="2020" institute="ProQuest LLC" country="789 East Eisenhower Parkway, Ann Arbor, MI, USA">
        <title>Comparative Genomics and Chromosome Evolution.</title>
        <authorList>
            <person name="Mudd A.B."/>
        </authorList>
    </citation>
    <scope>NUCLEOTIDE SEQUENCE</scope>
    <source>
        <strain evidence="16">Female2</strain>
        <tissue evidence="16">Blood</tissue>
    </source>
</reference>
<feature type="domain" description="PH" evidence="14">
    <location>
        <begin position="2198"/>
        <end position="2308"/>
    </location>
</feature>
<feature type="domain" description="Calponin-homology (CH)" evidence="15">
    <location>
        <begin position="171"/>
        <end position="276"/>
    </location>
</feature>
<dbReference type="GO" id="GO:0003779">
    <property type="term" value="F:actin binding"/>
    <property type="evidence" value="ECO:0007669"/>
    <property type="project" value="UniProtKB-KW"/>
</dbReference>
<comment type="subcellular location">
    <subcellularLocation>
        <location evidence="1">Cytoplasm</location>
        <location evidence="1">Cytoskeleton</location>
    </subcellularLocation>
</comment>
<dbReference type="InterPro" id="IPR001715">
    <property type="entry name" value="CH_dom"/>
</dbReference>
<dbReference type="PIRSF" id="PIRSF002297">
    <property type="entry name" value="Spectrin_beta_subunit"/>
    <property type="match status" value="1"/>
</dbReference>
<sequence length="2346" mass="273441">MQTTDFDNLEIEQQYSCVNSRWDATEDDLDNDNSSSRMFERSRIKALADEREAVQKKTFTKWVNSHLAFVSCRISDLYLDLRDGRMLLKLLEVLSGEQLPRRTKGRMRIHCLENVDKALHFLKEQRVHLENIGPHDIVNGNHRLILGLIWTIILRFQIQDIIIETKGSETRSAKDALLLWCQMKTAGYPNVNVTNFTSSWKDGLAFNALIHKHRPDIVDFEKLKKSNAKYNLERAFNVAERQLGITQLLDPEDVFTENPDEKSIITYVVAFYHYFSKMKALAVEGKRIGKVLDKAIDVDKMIHEYEGLTSDLLNWIEQTILALINRTFANSLIGVQQQLQSFSAYRTTEKPPKFQEKGHLEVLLFTIQSRMRENKQKVFVPSDGKLVSDINRAWGRLEKAEHERETALRNELIRQEKLEQLAKKFDRKAAMREAWVSENQHLIAQDNFGHDLPSVEAAKKKHEAIETDIFAYEERIQTIVNVAKELENERYHDVKRINARKDNIIRLWQYLLEMLNSRRKRLNMNLELQTLFQEMLHTITWMDEMKAGLLSPDYGKHLLEVEYLLQKHTLIEADITAQSDKVKSFSQTALKFAGREGYQPCDPQVINDRVNHLELCYQELLSLASLRKANLQQSRCLWKFFGDMEEVARWIREKEQIYTSMDFGKDLTSISILQRKHKAFEDELKGLESNLQQTVNEGEKMIANNHYGAPKINEKIEDIKLQWAQLKELATFRLKILCDTENFYQFQVDADDLAARMQDTYRMMQSDDVGHDEYSTKVLVKKQKDLLDDIMLNKNTLEGLSEVAQRFPEEFKTSPEIESRLQKLRTLFSDLASLADLRSQKLQHALSFYTVIGEIDACELWMNEKEKWLENMEIPDSLEDMRVVQHRFNTLDQEMSTLGLQIENVNSAANTLIESGHANRKQVKQDIDHMNTRWTVFQKMVLQRRRAVDSALGLHNYGMDCDETKNWINEKIKVVESIQDLGSDLTSVMLIQRKLNGIERDLGAIENKLIILQGDAQKLANDHPDHAQEILDRLIDINKVWQELQGALQNQEDSLGESSKLQKFLVDLFDFETWLYRAQQATASEDIPTSLQEAEKLHNNHLALKDDIERHESDFHDVVDTGSKVTFGQVDPEYQQLEQRVKEIGVGWNDLHKMWDNRELFLSQCFEFQKFLKDAKQCDVILNSQDYTLAHTEVPKTLQASKDKLKKHEDFLTSMENNGEKIVATINEGRKLNKENNMFGDKALAKVSTLEDRYAKNLSKANDVSILLKDNCDLQNFLENCEELNLWINDKMLTARDTSYDGARNLHSQWLKHQGFKAELESNKERLDNLDKEGNQLAQEKKQFAPIISEKLQELHSLWDELQTTTLKKEQSLFDAHHSELYEQRYSDIATWIKNMEQQVVSNDYGKDLTSVNILLNKHKRIEDQIQQKTLELEEVIPQALALGGVAEPEVKEQDIKVRFLQLQQPLQDRKRKLHSSKKVHQLHRDLEDEIMWIKERLPLAESKDCGNNLQTVQMLLKKHQTLQKEIAGHRPRIEDVLTRAMDTEHDHDTDSQSIENQRKSLQEIWGFLMQQIADRQTVLQQALYAQQYYMDAGEAEAWIDEQQLYMIGDEQPKDEESVIVMVKKHLSLQHAVEHYGKNIKDLADQAQKLLATDHPDSERITRHQGNIEKQYVALRDMSEERRQKLDNIYHMFQLRREVEDLEQWIAERDLKASSQEMGQDLDHVTVLRDKFRDFAKETGAVGQERIDNVNILIEELIDAGHSEAAMIAEWKDNLNESWADLLELIDTRVQLLSASYELHKFFYDGTEILSMIYEKHKELPEDLGGDIHTAQSFHRVHTAFERDINFIGTQVQQYQDTAAHLYAAYAGVQAVDIQKKEQEVVEAWKALLDACDGRRTELVSAAEKFKFFTMVRDLMLWMENIIRLIETQEKPRDVSSVEYLIKYHQELNAEIESREVNFNICVDLGNTLLSRNHPASEEIKEKLWQLAERREEMMDKWNKRWDWLRILLEVCQFSRDASIAESWLIAKEPYLITTYVGNSVDDVEKLMKKHESFEKSTASWEERFCALERLTTLELLEIRKYQEAKMQEMIMAAHSEMEATIERETQLTSEGDHSEETGTIHPRPEFTEEQTLRMPSITEVSEEVKDREEGKLTQEEYKTEPMEYSLLEPVYSRIEEVSTIRTEEVSTLPADIGSSDIIQMQGYLARKHDLEGTLKKAANRSWNTLYCVVKNNLIYFYKDVKCFAANETFQGEQPLLLNGASCEIVSDYKKKKHVFRLRINDGNEWIFQGKDEADLQAWVQILRTTIAETTDQKTTSKSLPLPSTSTSEGKREKKEKRFTLFTLKK</sequence>